<evidence type="ECO:0000256" key="12">
    <source>
        <dbReference type="ARBA" id="ARBA00032077"/>
    </source>
</evidence>
<dbReference type="InterPro" id="IPR036249">
    <property type="entry name" value="Thioredoxin-like_sf"/>
</dbReference>
<evidence type="ECO:0000256" key="13">
    <source>
        <dbReference type="ARBA" id="ARBA00032824"/>
    </source>
</evidence>
<dbReference type="EMBL" id="JOJP01000001">
    <property type="protein sequence ID" value="KEI72351.1"/>
    <property type="molecule type" value="Genomic_DNA"/>
</dbReference>
<comment type="subunit">
    <text evidence="3">Homodimer; disulfide-linked, upon oxidation. 5 homodimers assemble to form a ring-like decamer.</text>
</comment>
<keyword evidence="7 16" id="KW-0575">Peroxidase</keyword>
<evidence type="ECO:0000256" key="3">
    <source>
        <dbReference type="ARBA" id="ARBA00011654"/>
    </source>
</evidence>
<evidence type="ECO:0000256" key="8">
    <source>
        <dbReference type="ARBA" id="ARBA00022862"/>
    </source>
</evidence>
<organism evidence="18 19">
    <name type="scientific">Endozoicomonas elysicola</name>
    <dbReference type="NCBI Taxonomy" id="305900"/>
    <lineage>
        <taxon>Bacteria</taxon>
        <taxon>Pseudomonadati</taxon>
        <taxon>Pseudomonadota</taxon>
        <taxon>Gammaproteobacteria</taxon>
        <taxon>Oceanospirillales</taxon>
        <taxon>Endozoicomonadaceae</taxon>
        <taxon>Endozoicomonas</taxon>
    </lineage>
</organism>
<keyword evidence="11 16" id="KW-0676">Redox-active center</keyword>
<dbReference type="EC" id="1.11.1.26" evidence="4 16"/>
<evidence type="ECO:0000256" key="14">
    <source>
        <dbReference type="ARBA" id="ARBA00047572"/>
    </source>
</evidence>
<comment type="similarity">
    <text evidence="2 16">Belongs to the peroxiredoxin family. AhpC/Prx1 subfamily.</text>
</comment>
<evidence type="ECO:0000313" key="18">
    <source>
        <dbReference type="EMBL" id="KEI72351.1"/>
    </source>
</evidence>
<name>A0A081KDX5_9GAMM</name>
<evidence type="ECO:0000256" key="10">
    <source>
        <dbReference type="ARBA" id="ARBA00023157"/>
    </source>
</evidence>
<dbReference type="NCBIfam" id="TIGR03137">
    <property type="entry name" value="AhpC"/>
    <property type="match status" value="1"/>
</dbReference>
<keyword evidence="8 16" id="KW-0049">Antioxidant</keyword>
<dbReference type="InterPro" id="IPR019479">
    <property type="entry name" value="Peroxiredoxin_C"/>
</dbReference>
<dbReference type="eggNOG" id="COG0450">
    <property type="taxonomic scope" value="Bacteria"/>
</dbReference>
<dbReference type="CDD" id="cd03015">
    <property type="entry name" value="PRX_Typ2cys"/>
    <property type="match status" value="1"/>
</dbReference>
<feature type="domain" description="Thioredoxin" evidence="17">
    <location>
        <begin position="4"/>
        <end position="159"/>
    </location>
</feature>
<evidence type="ECO:0000256" key="7">
    <source>
        <dbReference type="ARBA" id="ARBA00022559"/>
    </source>
</evidence>
<dbReference type="InterPro" id="IPR013766">
    <property type="entry name" value="Thioredoxin_domain"/>
</dbReference>
<comment type="catalytic activity">
    <reaction evidence="14 16">
        <text>a hydroperoxide + NADH + H(+) = an alcohol + NAD(+) + H2O</text>
        <dbReference type="Rhea" id="RHEA:62628"/>
        <dbReference type="ChEBI" id="CHEBI:15377"/>
        <dbReference type="ChEBI" id="CHEBI:15378"/>
        <dbReference type="ChEBI" id="CHEBI:30879"/>
        <dbReference type="ChEBI" id="CHEBI:35924"/>
        <dbReference type="ChEBI" id="CHEBI:57540"/>
        <dbReference type="ChEBI" id="CHEBI:57945"/>
        <dbReference type="EC" id="1.11.1.26"/>
    </reaction>
</comment>
<evidence type="ECO:0000259" key="17">
    <source>
        <dbReference type="PROSITE" id="PS51352"/>
    </source>
</evidence>
<dbReference type="STRING" id="305900.GV64_17890"/>
<evidence type="ECO:0000256" key="1">
    <source>
        <dbReference type="ARBA" id="ARBA00004496"/>
    </source>
</evidence>
<dbReference type="InterPro" id="IPR050217">
    <property type="entry name" value="Peroxiredoxin"/>
</dbReference>
<evidence type="ECO:0000256" key="9">
    <source>
        <dbReference type="ARBA" id="ARBA00023002"/>
    </source>
</evidence>
<keyword evidence="10 16" id="KW-1015">Disulfide bond</keyword>
<dbReference type="AlphaFoldDB" id="A0A081KDX5"/>
<dbReference type="PANTHER" id="PTHR10681">
    <property type="entry name" value="THIOREDOXIN PEROXIDASE"/>
    <property type="match status" value="1"/>
</dbReference>
<dbReference type="PANTHER" id="PTHR10681:SF121">
    <property type="entry name" value="ALKYL HYDROPEROXIDE REDUCTASE C"/>
    <property type="match status" value="1"/>
</dbReference>
<keyword evidence="19" id="KW-1185">Reference proteome</keyword>
<dbReference type="PIRSF" id="PIRSF000239">
    <property type="entry name" value="AHPC"/>
    <property type="match status" value="1"/>
</dbReference>
<protein>
    <recommendedName>
        <fullName evidence="5 16">Alkyl hydroperoxide reductase C</fullName>
        <ecNumber evidence="4 16">1.11.1.26</ecNumber>
    </recommendedName>
    <alternativeName>
        <fullName evidence="12 16">Peroxiredoxin</fullName>
    </alternativeName>
    <alternativeName>
        <fullName evidence="13 16">Thioredoxin peroxidase</fullName>
    </alternativeName>
</protein>
<evidence type="ECO:0000313" key="19">
    <source>
        <dbReference type="Proteomes" id="UP000027997"/>
    </source>
</evidence>
<dbReference type="FunFam" id="3.40.30.10:FF:000002">
    <property type="entry name" value="Alkyl hydroperoxide reductase C"/>
    <property type="match status" value="1"/>
</dbReference>
<dbReference type="Pfam" id="PF00578">
    <property type="entry name" value="AhpC-TSA"/>
    <property type="match status" value="1"/>
</dbReference>
<evidence type="ECO:0000256" key="16">
    <source>
        <dbReference type="RuleBase" id="RU366004"/>
    </source>
</evidence>
<dbReference type="PROSITE" id="PS51352">
    <property type="entry name" value="THIOREDOXIN_2"/>
    <property type="match status" value="1"/>
</dbReference>
<sequence>MTQSLINTVIKPFKATAFHNGEFVDVTEQSLLGKWSVVFFYPADFTFVCPTELGDLADHYEKLQSMGVEVYSVSTDTHFTHKAWHDGSDTIKKIQFPMIGDPTGTITRNFGVMIEEEGLALRGTFVINPEGEIKSIETNDLGIGRSAKDLVRKVQAAQYIAEHDGEVCPAAWQPGEETLAPSLDLVGKI</sequence>
<dbReference type="Pfam" id="PF10417">
    <property type="entry name" value="1-cysPrx_C"/>
    <property type="match status" value="1"/>
</dbReference>
<proteinExistence type="inferred from homology"/>
<evidence type="ECO:0000256" key="11">
    <source>
        <dbReference type="ARBA" id="ARBA00023284"/>
    </source>
</evidence>
<feature type="active site" description="Cysteine sulfenic acid (-SOH) intermediate; for peroxidase activity" evidence="15">
    <location>
        <position position="49"/>
    </location>
</feature>
<dbReference type="GO" id="GO:0045454">
    <property type="term" value="P:cell redox homeostasis"/>
    <property type="evidence" value="ECO:0007669"/>
    <property type="project" value="TreeGrafter"/>
</dbReference>
<dbReference type="GO" id="GO:0008379">
    <property type="term" value="F:thioredoxin peroxidase activity"/>
    <property type="evidence" value="ECO:0007669"/>
    <property type="project" value="TreeGrafter"/>
</dbReference>
<dbReference type="GO" id="GO:0033554">
    <property type="term" value="P:cellular response to stress"/>
    <property type="evidence" value="ECO:0007669"/>
    <property type="project" value="TreeGrafter"/>
</dbReference>
<comment type="function">
    <text evidence="16">Thiol-specific peroxidase that catalyzes the reduction of hydrogen peroxide and organic hydroperoxides to water and alcohols, respectively. Plays a role in cell protection against oxidative stress by detoxifying peroxides.</text>
</comment>
<dbReference type="RefSeq" id="WP_020583729.1">
    <property type="nucleotide sequence ID" value="NZ_JOJP01000001.1"/>
</dbReference>
<keyword evidence="9 16" id="KW-0560">Oxidoreductase</keyword>
<dbReference type="SUPFAM" id="SSF52833">
    <property type="entry name" value="Thioredoxin-like"/>
    <property type="match status" value="1"/>
</dbReference>
<dbReference type="GO" id="GO:0042744">
    <property type="term" value="P:hydrogen peroxide catabolic process"/>
    <property type="evidence" value="ECO:0007669"/>
    <property type="project" value="TreeGrafter"/>
</dbReference>
<evidence type="ECO:0000256" key="15">
    <source>
        <dbReference type="PIRSR" id="PIRSR000239-1"/>
    </source>
</evidence>
<dbReference type="InterPro" id="IPR000866">
    <property type="entry name" value="AhpC/TSA"/>
</dbReference>
<keyword evidence="6 16" id="KW-0963">Cytoplasm</keyword>
<comment type="subcellular location">
    <subcellularLocation>
        <location evidence="1 16">Cytoplasm</location>
    </subcellularLocation>
</comment>
<accession>A0A081KDX5</accession>
<evidence type="ECO:0000256" key="4">
    <source>
        <dbReference type="ARBA" id="ARBA00013021"/>
    </source>
</evidence>
<dbReference type="InterPro" id="IPR017559">
    <property type="entry name" value="AhpC"/>
</dbReference>
<dbReference type="Gene3D" id="3.40.30.10">
    <property type="entry name" value="Glutaredoxin"/>
    <property type="match status" value="1"/>
</dbReference>
<reference evidence="18 19" key="1">
    <citation type="submission" date="2014-06" db="EMBL/GenBank/DDBJ databases">
        <title>Whole Genome Sequences of Three Symbiotic Endozoicomonas Bacteria.</title>
        <authorList>
            <person name="Neave M.J."/>
            <person name="Apprill A."/>
            <person name="Voolstra C.R."/>
        </authorList>
    </citation>
    <scope>NUCLEOTIDE SEQUENCE [LARGE SCALE GENOMIC DNA]</scope>
    <source>
        <strain evidence="18 19">DSM 22380</strain>
    </source>
</reference>
<dbReference type="InterPro" id="IPR024706">
    <property type="entry name" value="Peroxiredoxin_AhpC-typ"/>
</dbReference>
<evidence type="ECO:0000256" key="2">
    <source>
        <dbReference type="ARBA" id="ARBA00009796"/>
    </source>
</evidence>
<comment type="caution">
    <text evidence="18">The sequence shown here is derived from an EMBL/GenBank/DDBJ whole genome shotgun (WGS) entry which is preliminary data.</text>
</comment>
<dbReference type="GO" id="GO:0102039">
    <property type="term" value="F:NADH-dependent peroxiredoxin activity"/>
    <property type="evidence" value="ECO:0007669"/>
    <property type="project" value="UniProtKB-EC"/>
</dbReference>
<dbReference type="GO" id="GO:0006979">
    <property type="term" value="P:response to oxidative stress"/>
    <property type="evidence" value="ECO:0007669"/>
    <property type="project" value="UniProtKB-UniRule"/>
</dbReference>
<evidence type="ECO:0000256" key="6">
    <source>
        <dbReference type="ARBA" id="ARBA00022490"/>
    </source>
</evidence>
<evidence type="ECO:0000256" key="5">
    <source>
        <dbReference type="ARBA" id="ARBA00017462"/>
    </source>
</evidence>
<gene>
    <name evidence="18" type="ORF">GV64_17890</name>
</gene>
<dbReference type="Proteomes" id="UP000027997">
    <property type="component" value="Unassembled WGS sequence"/>
</dbReference>
<dbReference type="GO" id="GO:0005829">
    <property type="term" value="C:cytosol"/>
    <property type="evidence" value="ECO:0007669"/>
    <property type="project" value="TreeGrafter"/>
</dbReference>